<feature type="transmembrane region" description="Helical" evidence="8">
    <location>
        <begin position="12"/>
        <end position="31"/>
    </location>
</feature>
<dbReference type="Gene3D" id="3.30.420.270">
    <property type="match status" value="1"/>
</dbReference>
<dbReference type="GO" id="GO:0015031">
    <property type="term" value="P:protein transport"/>
    <property type="evidence" value="ECO:0007669"/>
    <property type="project" value="UniProtKB-KW"/>
</dbReference>
<accession>A0AB38YC91</accession>
<proteinExistence type="inferred from homology"/>
<dbReference type="InterPro" id="IPR003400">
    <property type="entry name" value="ExbD"/>
</dbReference>
<gene>
    <name evidence="9" type="ORF">NFC81_08030</name>
</gene>
<evidence type="ECO:0000256" key="6">
    <source>
        <dbReference type="ARBA" id="ARBA00023136"/>
    </source>
</evidence>
<dbReference type="GO" id="GO:0005886">
    <property type="term" value="C:plasma membrane"/>
    <property type="evidence" value="ECO:0007669"/>
    <property type="project" value="UniProtKB-SubCell"/>
</dbReference>
<keyword evidence="7" id="KW-0813">Transport</keyword>
<evidence type="ECO:0000256" key="3">
    <source>
        <dbReference type="ARBA" id="ARBA00022475"/>
    </source>
</evidence>
<dbReference type="PANTHER" id="PTHR30558:SF3">
    <property type="entry name" value="BIOPOLYMER TRANSPORT PROTEIN EXBD-RELATED"/>
    <property type="match status" value="1"/>
</dbReference>
<evidence type="ECO:0000256" key="7">
    <source>
        <dbReference type="RuleBase" id="RU003879"/>
    </source>
</evidence>
<keyword evidence="7" id="KW-0653">Protein transport</keyword>
<evidence type="ECO:0000313" key="9">
    <source>
        <dbReference type="EMBL" id="WLD56686.1"/>
    </source>
</evidence>
<reference evidence="9" key="1">
    <citation type="submission" date="2022-07" db="EMBL/GenBank/DDBJ databases">
        <title>Complete genome sequence of Salinispirillum sp. LH10-3-1 capable of multiple carbohydrate inversion isolated from a soda lake.</title>
        <authorList>
            <person name="Liu J."/>
            <person name="Zhai Y."/>
            <person name="Zhang H."/>
            <person name="Yang H."/>
            <person name="Qu J."/>
            <person name="Li J."/>
        </authorList>
    </citation>
    <scope>NUCLEOTIDE SEQUENCE</scope>
    <source>
        <strain evidence="9">LH 10-3-1</strain>
    </source>
</reference>
<keyword evidence="4 7" id="KW-0812">Transmembrane</keyword>
<keyword evidence="3" id="KW-1003">Cell membrane</keyword>
<sequence>MNFRRAREEEISVNLTPLIDVVFLLLIFFMVTTTFTRETQLEVELPQVQTENVLGNDERIDVVIDAQGGIEINNQLLINTQFDTLKRALETVIQPGNVQVVVITTDKQTPAQSLMHVMDAVGQLGHSRIAFAAQLESE</sequence>
<dbReference type="AlphaFoldDB" id="A0AB38YC91"/>
<dbReference type="GO" id="GO:0022857">
    <property type="term" value="F:transmembrane transporter activity"/>
    <property type="evidence" value="ECO:0007669"/>
    <property type="project" value="InterPro"/>
</dbReference>
<comment type="similarity">
    <text evidence="2 7">Belongs to the ExbD/TolR family.</text>
</comment>
<dbReference type="Pfam" id="PF02472">
    <property type="entry name" value="ExbD"/>
    <property type="match status" value="1"/>
</dbReference>
<protein>
    <submittedName>
        <fullName evidence="9">Biopolymer transporter ExbD</fullName>
    </submittedName>
</protein>
<dbReference type="PANTHER" id="PTHR30558">
    <property type="entry name" value="EXBD MEMBRANE COMPONENT OF PMF-DRIVEN MACROMOLECULE IMPORT SYSTEM"/>
    <property type="match status" value="1"/>
</dbReference>
<evidence type="ECO:0000256" key="4">
    <source>
        <dbReference type="ARBA" id="ARBA00022692"/>
    </source>
</evidence>
<organism evidence="9">
    <name type="scientific">Salinispirillum sp. LH 10-3-1</name>
    <dbReference type="NCBI Taxonomy" id="2952525"/>
    <lineage>
        <taxon>Bacteria</taxon>
        <taxon>Pseudomonadati</taxon>
        <taxon>Pseudomonadota</taxon>
        <taxon>Gammaproteobacteria</taxon>
        <taxon>Oceanospirillales</taxon>
        <taxon>Saccharospirillaceae</taxon>
        <taxon>Salinispirillum</taxon>
    </lineage>
</organism>
<dbReference type="EMBL" id="CP101717">
    <property type="protein sequence ID" value="WLD56686.1"/>
    <property type="molecule type" value="Genomic_DNA"/>
</dbReference>
<comment type="subcellular location">
    <subcellularLocation>
        <location evidence="1">Cell membrane</location>
        <topology evidence="1">Single-pass membrane protein</topology>
    </subcellularLocation>
    <subcellularLocation>
        <location evidence="7">Cell membrane</location>
        <topology evidence="7">Single-pass type II membrane protein</topology>
    </subcellularLocation>
</comment>
<name>A0AB38YC91_9GAMM</name>
<evidence type="ECO:0000256" key="1">
    <source>
        <dbReference type="ARBA" id="ARBA00004162"/>
    </source>
</evidence>
<keyword evidence="6 8" id="KW-0472">Membrane</keyword>
<evidence type="ECO:0000256" key="8">
    <source>
        <dbReference type="SAM" id="Phobius"/>
    </source>
</evidence>
<dbReference type="RefSeq" id="WP_304993970.1">
    <property type="nucleotide sequence ID" value="NZ_CP101717.1"/>
</dbReference>
<keyword evidence="5 8" id="KW-1133">Transmembrane helix</keyword>
<evidence type="ECO:0000256" key="2">
    <source>
        <dbReference type="ARBA" id="ARBA00005811"/>
    </source>
</evidence>
<evidence type="ECO:0000256" key="5">
    <source>
        <dbReference type="ARBA" id="ARBA00022989"/>
    </source>
</evidence>